<evidence type="ECO:0000313" key="2">
    <source>
        <dbReference type="Proteomes" id="UP000176413"/>
    </source>
</evidence>
<gene>
    <name evidence="1" type="ORF">A3D53_00250</name>
</gene>
<name>A0A1F6MC45_9BACT</name>
<dbReference type="Proteomes" id="UP000176413">
    <property type="component" value="Unassembled WGS sequence"/>
</dbReference>
<reference evidence="1 2" key="1">
    <citation type="journal article" date="2016" name="Nat. Commun.">
        <title>Thousands of microbial genomes shed light on interconnected biogeochemical processes in an aquifer system.</title>
        <authorList>
            <person name="Anantharaman K."/>
            <person name="Brown C.T."/>
            <person name="Hug L.A."/>
            <person name="Sharon I."/>
            <person name="Castelle C.J."/>
            <person name="Probst A.J."/>
            <person name="Thomas B.C."/>
            <person name="Singh A."/>
            <person name="Wilkins M.J."/>
            <person name="Karaoz U."/>
            <person name="Brodie E.L."/>
            <person name="Williams K.H."/>
            <person name="Hubbard S.S."/>
            <person name="Banfield J.F."/>
        </authorList>
    </citation>
    <scope>NUCLEOTIDE SEQUENCE [LARGE SCALE GENOMIC DNA]</scope>
</reference>
<comment type="caution">
    <text evidence="1">The sequence shown here is derived from an EMBL/GenBank/DDBJ whole genome shotgun (WGS) entry which is preliminary data.</text>
</comment>
<protein>
    <submittedName>
        <fullName evidence="1">Uncharacterized protein</fullName>
    </submittedName>
</protein>
<dbReference type="AlphaFoldDB" id="A0A1F6MC45"/>
<organism evidence="1 2">
    <name type="scientific">Candidatus Magasanikbacteria bacterium RIFCSPHIGHO2_02_FULL_45_10</name>
    <dbReference type="NCBI Taxonomy" id="1798679"/>
    <lineage>
        <taxon>Bacteria</taxon>
        <taxon>Candidatus Magasanikiibacteriota</taxon>
    </lineage>
</organism>
<sequence>MTKKPVYERFYAVKYIDGCFPTAKRGDLKMTRIVFLAFTLNPLFFACAYDGPLTRGFPPSQELVPANMFTIEVTDPTFVKNPGIYFGIIVDDEDHAGYQTAAIQQDETTYLVIAPKGARLSFYALMYDKGKNIQFCGPLRVRRNNTIVTYHLELQNGWLMMAGCTYHVK</sequence>
<proteinExistence type="predicted"/>
<evidence type="ECO:0000313" key="1">
    <source>
        <dbReference type="EMBL" id="OGH69128.1"/>
    </source>
</evidence>
<accession>A0A1F6MC45</accession>
<dbReference type="EMBL" id="MFQA01000014">
    <property type="protein sequence ID" value="OGH69128.1"/>
    <property type="molecule type" value="Genomic_DNA"/>
</dbReference>